<evidence type="ECO:0000313" key="2">
    <source>
        <dbReference type="EMBL" id="EMS79204.1"/>
    </source>
</evidence>
<accession>S0G195</accession>
<evidence type="ECO:0000313" key="3">
    <source>
        <dbReference type="Proteomes" id="UP000014216"/>
    </source>
</evidence>
<dbReference type="RefSeq" id="WP_006966292.1">
    <property type="nucleotide sequence ID" value="NZ_APJX01000005.1"/>
</dbReference>
<keyword evidence="1" id="KW-0812">Transmembrane</keyword>
<sequence length="111" mass="12532">MQFSVLEVALMGGLFTSVGAIVAGIIIRILSDKKEKNFVTYPECAARHASDCRMSDQLIAKIDEMKTGQEKFQESVDAKNSLVFRMLRSMVVYMDIPQEQKERILNERAGD</sequence>
<dbReference type="AlphaFoldDB" id="S0G195"/>
<name>S0G195_9BACT</name>
<protein>
    <submittedName>
        <fullName evidence="2">Uncharacterized protein</fullName>
    </submittedName>
</protein>
<feature type="transmembrane region" description="Helical" evidence="1">
    <location>
        <begin position="6"/>
        <end position="27"/>
    </location>
</feature>
<evidence type="ECO:0000256" key="1">
    <source>
        <dbReference type="SAM" id="Phobius"/>
    </source>
</evidence>
<gene>
    <name evidence="2" type="ORF">Dpo_5c01270</name>
</gene>
<keyword evidence="1" id="KW-0472">Membrane</keyword>
<comment type="caution">
    <text evidence="2">The sequence shown here is derived from an EMBL/GenBank/DDBJ whole genome shotgun (WGS) entry which is preliminary data.</text>
</comment>
<proteinExistence type="predicted"/>
<reference evidence="2 3" key="1">
    <citation type="journal article" date="2013" name="Genome Announc.">
        <title>Draft Genome Sequence of Desulfotignum phosphitoxidans DSM 13687 Strain FiPS-3.</title>
        <authorList>
            <person name="Poehlein A."/>
            <person name="Daniel R."/>
            <person name="Simeonova D.D."/>
        </authorList>
    </citation>
    <scope>NUCLEOTIDE SEQUENCE [LARGE SCALE GENOMIC DNA]</scope>
    <source>
        <strain evidence="2 3">DSM 13687</strain>
    </source>
</reference>
<dbReference type="EMBL" id="APJX01000005">
    <property type="protein sequence ID" value="EMS79204.1"/>
    <property type="molecule type" value="Genomic_DNA"/>
</dbReference>
<organism evidence="2 3">
    <name type="scientific">Desulfotignum phosphitoxidans DSM 13687</name>
    <dbReference type="NCBI Taxonomy" id="1286635"/>
    <lineage>
        <taxon>Bacteria</taxon>
        <taxon>Pseudomonadati</taxon>
        <taxon>Thermodesulfobacteriota</taxon>
        <taxon>Desulfobacteria</taxon>
        <taxon>Desulfobacterales</taxon>
        <taxon>Desulfobacteraceae</taxon>
        <taxon>Desulfotignum</taxon>
    </lineage>
</organism>
<keyword evidence="3" id="KW-1185">Reference proteome</keyword>
<dbReference type="Proteomes" id="UP000014216">
    <property type="component" value="Unassembled WGS sequence"/>
</dbReference>
<keyword evidence="1" id="KW-1133">Transmembrane helix</keyword>